<dbReference type="Gene3D" id="2.40.10.10">
    <property type="entry name" value="Trypsin-like serine proteases"/>
    <property type="match status" value="1"/>
</dbReference>
<dbReference type="GO" id="GO:0006508">
    <property type="term" value="P:proteolysis"/>
    <property type="evidence" value="ECO:0007669"/>
    <property type="project" value="UniProtKB-KW"/>
</dbReference>
<evidence type="ECO:0000256" key="7">
    <source>
        <dbReference type="ARBA" id="ARBA00024195"/>
    </source>
</evidence>
<dbReference type="EMBL" id="PP510783">
    <property type="protein sequence ID" value="WXH71708.1"/>
    <property type="molecule type" value="mRNA"/>
</dbReference>
<dbReference type="AlphaFoldDB" id="A0AB38ZE65"/>
<evidence type="ECO:0000256" key="2">
    <source>
        <dbReference type="ARBA" id="ARBA00022525"/>
    </source>
</evidence>
<dbReference type="InterPro" id="IPR018114">
    <property type="entry name" value="TRYPSIN_HIS"/>
</dbReference>
<evidence type="ECO:0000259" key="10">
    <source>
        <dbReference type="PROSITE" id="PS50240"/>
    </source>
</evidence>
<dbReference type="PROSITE" id="PS00135">
    <property type="entry name" value="TRYPSIN_SER"/>
    <property type="match status" value="1"/>
</dbReference>
<protein>
    <submittedName>
        <fullName evidence="11">Venom S1 protease 6</fullName>
    </submittedName>
</protein>
<evidence type="ECO:0000256" key="1">
    <source>
        <dbReference type="ARBA" id="ARBA00004613"/>
    </source>
</evidence>
<feature type="domain" description="Peptidase S1" evidence="10">
    <location>
        <begin position="166"/>
        <end position="396"/>
    </location>
</feature>
<dbReference type="InterPro" id="IPR001314">
    <property type="entry name" value="Peptidase_S1A"/>
</dbReference>
<keyword evidence="3 8" id="KW-0645">Protease</keyword>
<evidence type="ECO:0000313" key="11">
    <source>
        <dbReference type="EMBL" id="WXH71708.1"/>
    </source>
</evidence>
<dbReference type="PRINTS" id="PR00722">
    <property type="entry name" value="CHYMOTRYPSIN"/>
</dbReference>
<keyword evidence="4 8" id="KW-0378">Hydrolase</keyword>
<keyword evidence="5 8" id="KW-0720">Serine protease</keyword>
<dbReference type="PROSITE" id="PS50240">
    <property type="entry name" value="TRYPSIN_DOM"/>
    <property type="match status" value="1"/>
</dbReference>
<dbReference type="InterPro" id="IPR033116">
    <property type="entry name" value="TRYPSIN_SER"/>
</dbReference>
<evidence type="ECO:0000256" key="5">
    <source>
        <dbReference type="ARBA" id="ARBA00022825"/>
    </source>
</evidence>
<keyword evidence="9" id="KW-0812">Transmembrane</keyword>
<dbReference type="InterPro" id="IPR051487">
    <property type="entry name" value="Ser/Thr_Proteases_Immune/Dev"/>
</dbReference>
<feature type="transmembrane region" description="Helical" evidence="9">
    <location>
        <begin position="6"/>
        <end position="28"/>
    </location>
</feature>
<dbReference type="GO" id="GO:0004252">
    <property type="term" value="F:serine-type endopeptidase activity"/>
    <property type="evidence" value="ECO:0007669"/>
    <property type="project" value="InterPro"/>
</dbReference>
<dbReference type="Pfam" id="PF00089">
    <property type="entry name" value="Trypsin"/>
    <property type="match status" value="1"/>
</dbReference>
<name>A0AB38ZE65_9HEMI</name>
<dbReference type="InterPro" id="IPR001254">
    <property type="entry name" value="Trypsin_dom"/>
</dbReference>
<dbReference type="InterPro" id="IPR043504">
    <property type="entry name" value="Peptidase_S1_PA_chymotrypsin"/>
</dbReference>
<reference evidence="11" key="1">
    <citation type="submission" date="2024-03" db="EMBL/GenBank/DDBJ databases">
        <authorList>
            <person name="Jin J.A."/>
            <person name="King G.A."/>
            <person name="Walker A."/>
        </authorList>
    </citation>
    <scope>NUCLEOTIDE SEQUENCE</scope>
</reference>
<evidence type="ECO:0000256" key="9">
    <source>
        <dbReference type="SAM" id="Phobius"/>
    </source>
</evidence>
<dbReference type="GO" id="GO:0005576">
    <property type="term" value="C:extracellular region"/>
    <property type="evidence" value="ECO:0007669"/>
    <property type="project" value="UniProtKB-SubCell"/>
</dbReference>
<evidence type="ECO:0000256" key="6">
    <source>
        <dbReference type="ARBA" id="ARBA00023157"/>
    </source>
</evidence>
<accession>A0AB38ZE65</accession>
<dbReference type="PROSITE" id="PS00134">
    <property type="entry name" value="TRYPSIN_HIS"/>
    <property type="match status" value="1"/>
</dbReference>
<dbReference type="FunFam" id="2.40.10.10:FF:000015">
    <property type="entry name" value="Atrial natriuretic peptide-converting enzyme"/>
    <property type="match status" value="1"/>
</dbReference>
<keyword evidence="9" id="KW-1133">Transmembrane helix</keyword>
<keyword evidence="9" id="KW-0472">Membrane</keyword>
<comment type="subcellular location">
    <subcellularLocation>
        <location evidence="1">Secreted</location>
    </subcellularLocation>
</comment>
<evidence type="ECO:0000256" key="8">
    <source>
        <dbReference type="RuleBase" id="RU363034"/>
    </source>
</evidence>
<comment type="similarity">
    <text evidence="7">Belongs to the peptidase S1 family. CLIP subfamily.</text>
</comment>
<keyword evidence="2" id="KW-0964">Secreted</keyword>
<dbReference type="CDD" id="cd00190">
    <property type="entry name" value="Tryp_SPc"/>
    <property type="match status" value="1"/>
</dbReference>
<dbReference type="SUPFAM" id="SSF50494">
    <property type="entry name" value="Trypsin-like serine proteases"/>
    <property type="match status" value="1"/>
</dbReference>
<organism evidence="11">
    <name type="scientific">Ectomocoris sp</name>
    <dbReference type="NCBI Taxonomy" id="3104572"/>
    <lineage>
        <taxon>Eukaryota</taxon>
        <taxon>Metazoa</taxon>
        <taxon>Ecdysozoa</taxon>
        <taxon>Arthropoda</taxon>
        <taxon>Hexapoda</taxon>
        <taxon>Insecta</taxon>
        <taxon>Pterygota</taxon>
        <taxon>Neoptera</taxon>
        <taxon>Paraneoptera</taxon>
        <taxon>Hemiptera</taxon>
        <taxon>Heteroptera</taxon>
        <taxon>Panheteroptera</taxon>
        <taxon>Cimicomorpha</taxon>
        <taxon>Reduviidae</taxon>
        <taxon>Peiratinae</taxon>
        <taxon>Ectomocoris</taxon>
    </lineage>
</organism>
<dbReference type="InterPro" id="IPR009003">
    <property type="entry name" value="Peptidase_S1_PA"/>
</dbReference>
<dbReference type="SMART" id="SM00020">
    <property type="entry name" value="Tryp_SPc"/>
    <property type="match status" value="1"/>
</dbReference>
<dbReference type="PANTHER" id="PTHR24256">
    <property type="entry name" value="TRYPTASE-RELATED"/>
    <property type="match status" value="1"/>
</dbReference>
<evidence type="ECO:0000256" key="3">
    <source>
        <dbReference type="ARBA" id="ARBA00022670"/>
    </source>
</evidence>
<evidence type="ECO:0000256" key="4">
    <source>
        <dbReference type="ARBA" id="ARBA00022801"/>
    </source>
</evidence>
<proteinExistence type="evidence at transcript level"/>
<sequence length="402" mass="44475">MLVGGSYGGYLVIFSLIFGFASTIDLNVKDDGKNVFLQPNVGQGRIETQWNIRTCKGCKLVLGCAFKTNTCKGATIKVDVGGKFSQHCPDPDWMTFFNTSNKDFMSVTIENVGPSVLAFCQVKSTIAYIDLPEEIIDSSEFGLEKLKNKSPTTCRCGWSNKSPKRIVGGREATVNEYPFIALIMEKKTRFPFCGGSIITKRHVLTAAHCTFPNKDVELSVVLGEHDVTTWKETSATEVIDVKQMFNHPQYNQDNVQNDIAIVELVKDIVFNNLIGPVCMPKKPIDLVDTYLRVMGWGLTKDGGQASSILRKVDVKIINPKVCEVIYGTVPTQICAYNNQKDSCQGDSGGPLVIINEDTNMFVQEAVVSFGRECASTDPGVNTKLSAYMDWVKQQVKGYELCY</sequence>
<keyword evidence="6" id="KW-1015">Disulfide bond</keyword>